<feature type="region of interest" description="Disordered" evidence="2">
    <location>
        <begin position="1315"/>
        <end position="1340"/>
    </location>
</feature>
<dbReference type="GO" id="GO:0070390">
    <property type="term" value="C:transcription export complex 2"/>
    <property type="evidence" value="ECO:0007669"/>
    <property type="project" value="TreeGrafter"/>
</dbReference>
<dbReference type="InterPro" id="IPR045107">
    <property type="entry name" value="SAC3/GANP/THP3"/>
</dbReference>
<evidence type="ECO:0000313" key="4">
    <source>
        <dbReference type="EMBL" id="KIW27343.1"/>
    </source>
</evidence>
<feature type="region of interest" description="Disordered" evidence="2">
    <location>
        <begin position="734"/>
        <end position="761"/>
    </location>
</feature>
<feature type="region of interest" description="Disordered" evidence="2">
    <location>
        <begin position="601"/>
        <end position="641"/>
    </location>
</feature>
<feature type="compositionally biased region" description="Gly residues" evidence="2">
    <location>
        <begin position="10"/>
        <end position="21"/>
    </location>
</feature>
<gene>
    <name evidence="4" type="ORF">PV07_07090</name>
</gene>
<feature type="region of interest" description="Disordered" evidence="2">
    <location>
        <begin position="1368"/>
        <end position="1646"/>
    </location>
</feature>
<dbReference type="RefSeq" id="XP_016247559.1">
    <property type="nucleotide sequence ID" value="XM_016394140.1"/>
</dbReference>
<dbReference type="InterPro" id="IPR005062">
    <property type="entry name" value="SAC3/GANP/THP3_conserved"/>
</dbReference>
<keyword evidence="1" id="KW-0175">Coiled coil</keyword>
<feature type="compositionally biased region" description="Basic and acidic residues" evidence="2">
    <location>
        <begin position="1320"/>
        <end position="1331"/>
    </location>
</feature>
<reference evidence="4 5" key="1">
    <citation type="submission" date="2015-01" db="EMBL/GenBank/DDBJ databases">
        <title>The Genome Sequence of Cladophialophora immunda CBS83496.</title>
        <authorList>
            <consortium name="The Broad Institute Genomics Platform"/>
            <person name="Cuomo C."/>
            <person name="de Hoog S."/>
            <person name="Gorbushina A."/>
            <person name="Stielow B."/>
            <person name="Teixiera M."/>
            <person name="Abouelleil A."/>
            <person name="Chapman S.B."/>
            <person name="Priest M."/>
            <person name="Young S.K."/>
            <person name="Wortman J."/>
            <person name="Nusbaum C."/>
            <person name="Birren B."/>
        </authorList>
    </citation>
    <scope>NUCLEOTIDE SEQUENCE [LARGE SCALE GENOMIC DNA]</scope>
    <source>
        <strain evidence="4 5">CBS 83496</strain>
    </source>
</reference>
<feature type="compositionally biased region" description="Polar residues" evidence="2">
    <location>
        <begin position="108"/>
        <end position="120"/>
    </location>
</feature>
<dbReference type="STRING" id="569365.A0A0D2C889"/>
<feature type="compositionally biased region" description="Basic and acidic residues" evidence="2">
    <location>
        <begin position="1411"/>
        <end position="1424"/>
    </location>
</feature>
<dbReference type="Proteomes" id="UP000054466">
    <property type="component" value="Unassembled WGS sequence"/>
</dbReference>
<feature type="compositionally biased region" description="Polar residues" evidence="2">
    <location>
        <begin position="1458"/>
        <end position="1474"/>
    </location>
</feature>
<feature type="compositionally biased region" description="Polar residues" evidence="2">
    <location>
        <begin position="1163"/>
        <end position="1180"/>
    </location>
</feature>
<dbReference type="GO" id="GO:0005737">
    <property type="term" value="C:cytoplasm"/>
    <property type="evidence" value="ECO:0007669"/>
    <property type="project" value="TreeGrafter"/>
</dbReference>
<dbReference type="OrthoDB" id="264795at2759"/>
<dbReference type="GeneID" id="27346284"/>
<keyword evidence="5" id="KW-1185">Reference proteome</keyword>
<feature type="region of interest" description="Disordered" evidence="2">
    <location>
        <begin position="655"/>
        <end position="695"/>
    </location>
</feature>
<feature type="compositionally biased region" description="Acidic residues" evidence="2">
    <location>
        <begin position="1490"/>
        <end position="1500"/>
    </location>
</feature>
<dbReference type="PANTHER" id="PTHR12436:SF3">
    <property type="entry name" value="GERMINAL-CENTER ASSOCIATED NUCLEAR PROTEIN"/>
    <property type="match status" value="1"/>
</dbReference>
<dbReference type="EMBL" id="KN847043">
    <property type="protein sequence ID" value="KIW27343.1"/>
    <property type="molecule type" value="Genomic_DNA"/>
</dbReference>
<dbReference type="PANTHER" id="PTHR12436">
    <property type="entry name" value="80 KDA MCM3-ASSOCIATED PROTEIN"/>
    <property type="match status" value="1"/>
</dbReference>
<feature type="region of interest" description="Disordered" evidence="2">
    <location>
        <begin position="1117"/>
        <end position="1180"/>
    </location>
</feature>
<evidence type="ECO:0000256" key="2">
    <source>
        <dbReference type="SAM" id="MobiDB-lite"/>
    </source>
</evidence>
<dbReference type="Gene3D" id="1.25.40.990">
    <property type="match status" value="1"/>
</dbReference>
<evidence type="ECO:0000259" key="3">
    <source>
        <dbReference type="Pfam" id="PF03399"/>
    </source>
</evidence>
<feature type="compositionally biased region" description="Low complexity" evidence="2">
    <location>
        <begin position="867"/>
        <end position="883"/>
    </location>
</feature>
<proteinExistence type="predicted"/>
<feature type="compositionally biased region" description="Low complexity" evidence="2">
    <location>
        <begin position="601"/>
        <end position="610"/>
    </location>
</feature>
<feature type="compositionally biased region" description="Polar residues" evidence="2">
    <location>
        <begin position="831"/>
        <end position="848"/>
    </location>
</feature>
<feature type="compositionally biased region" description="Acidic residues" evidence="2">
    <location>
        <begin position="1542"/>
        <end position="1596"/>
    </location>
</feature>
<feature type="compositionally biased region" description="Polar residues" evidence="2">
    <location>
        <begin position="791"/>
        <end position="816"/>
    </location>
</feature>
<feature type="coiled-coil region" evidence="1">
    <location>
        <begin position="1059"/>
        <end position="1089"/>
    </location>
</feature>
<accession>A0A0D2C889</accession>
<feature type="compositionally biased region" description="Low complexity" evidence="2">
    <location>
        <begin position="1244"/>
        <end position="1254"/>
    </location>
</feature>
<feature type="region of interest" description="Disordered" evidence="2">
    <location>
        <begin position="1226"/>
        <end position="1281"/>
    </location>
</feature>
<feature type="compositionally biased region" description="Polar residues" evidence="2">
    <location>
        <begin position="1618"/>
        <end position="1628"/>
    </location>
</feature>
<feature type="compositionally biased region" description="Low complexity" evidence="2">
    <location>
        <begin position="918"/>
        <end position="930"/>
    </location>
</feature>
<dbReference type="HOGENOM" id="CLU_244241_0_0_1"/>
<name>A0A0D2C889_9EURO</name>
<feature type="compositionally biased region" description="Polar residues" evidence="2">
    <location>
        <begin position="679"/>
        <end position="695"/>
    </location>
</feature>
<dbReference type="VEuPathDB" id="FungiDB:PV07_07090"/>
<feature type="compositionally biased region" description="Low complexity" evidence="2">
    <location>
        <begin position="22"/>
        <end position="40"/>
    </location>
</feature>
<dbReference type="GO" id="GO:0006406">
    <property type="term" value="P:mRNA export from nucleus"/>
    <property type="evidence" value="ECO:0007669"/>
    <property type="project" value="TreeGrafter"/>
</dbReference>
<feature type="compositionally biased region" description="Low complexity" evidence="2">
    <location>
        <begin position="121"/>
        <end position="133"/>
    </location>
</feature>
<feature type="compositionally biased region" description="Low complexity" evidence="2">
    <location>
        <begin position="1141"/>
        <end position="1154"/>
    </location>
</feature>
<feature type="compositionally biased region" description="Gly residues" evidence="2">
    <location>
        <begin position="78"/>
        <end position="90"/>
    </location>
</feature>
<feature type="compositionally biased region" description="Low complexity" evidence="2">
    <location>
        <begin position="1635"/>
        <end position="1646"/>
    </location>
</feature>
<feature type="region of interest" description="Disordered" evidence="2">
    <location>
        <begin position="1"/>
        <end position="133"/>
    </location>
</feature>
<organism evidence="4 5">
    <name type="scientific">Cladophialophora immunda</name>
    <dbReference type="NCBI Taxonomy" id="569365"/>
    <lineage>
        <taxon>Eukaryota</taxon>
        <taxon>Fungi</taxon>
        <taxon>Dikarya</taxon>
        <taxon>Ascomycota</taxon>
        <taxon>Pezizomycotina</taxon>
        <taxon>Eurotiomycetes</taxon>
        <taxon>Chaetothyriomycetidae</taxon>
        <taxon>Chaetothyriales</taxon>
        <taxon>Herpotrichiellaceae</taxon>
        <taxon>Cladophialophora</taxon>
    </lineage>
</organism>
<evidence type="ECO:0000313" key="5">
    <source>
        <dbReference type="Proteomes" id="UP000054466"/>
    </source>
</evidence>
<feature type="domain" description="SAC3/GANP/THP3 conserved" evidence="3">
    <location>
        <begin position="188"/>
        <end position="512"/>
    </location>
</feature>
<dbReference type="Pfam" id="PF03399">
    <property type="entry name" value="SAC3_GANP"/>
    <property type="match status" value="1"/>
</dbReference>
<feature type="compositionally biased region" description="Acidic residues" evidence="2">
    <location>
        <begin position="1517"/>
        <end position="1528"/>
    </location>
</feature>
<feature type="compositionally biased region" description="Basic and acidic residues" evidence="2">
    <location>
        <begin position="1476"/>
        <end position="1489"/>
    </location>
</feature>
<protein>
    <recommendedName>
        <fullName evidence="3">SAC3/GANP/THP3 conserved domain-containing protein</fullName>
    </recommendedName>
</protein>
<feature type="region of interest" description="Disordered" evidence="2">
    <location>
        <begin position="782"/>
        <end position="967"/>
    </location>
</feature>
<feature type="compositionally biased region" description="Low complexity" evidence="2">
    <location>
        <begin position="818"/>
        <end position="830"/>
    </location>
</feature>
<feature type="compositionally biased region" description="Polar residues" evidence="2">
    <location>
        <begin position="885"/>
        <end position="903"/>
    </location>
</feature>
<evidence type="ECO:0000256" key="1">
    <source>
        <dbReference type="SAM" id="Coils"/>
    </source>
</evidence>
<sequence>MSAPPSTRGQRGGSSTRGGRGTPSQSTRGRGSTRGSTTVRGRGRGAGANVGASNTNGEGLLQRLRAGTVKRGDDNGPSGPGRGRGGGGTGNAMPSTAGSRGRGRGFANLSQTFNTPKSQTSKPGSRAASPAPASHRDFMNLAYNKFQALKQSREEERAKAIRDGFLADPEKKTSLDKAITPVGTCTEMCPEFERVERIVQNMVDKAEKVRNEETGKDIPAEDRMVKRFRRSAAGYDEQLPSDIRTPETLERTLDYLLDKVIGGGERLATVHKFVWDRTRGIRNDFSIQQVTNVQDVKLAVDCFERIARFHILSLHQLSNPDNLLEGENFDTYQEREQLNNTLLSLVYYYDDHRGRIDFPNEAEFRAYLVIFEIQAPERPDLEDRMQSWPRGLLRDKRVQTALKLYRAAGNSLLGQGPLQPWEPFAVAQGKTGSFWNLLASDAVPYIMACLAEIYFAEVRFAGLDALWRSCKKGPLAQQAKSRDWTLGEVTNFLGFDSDDETNDFCAAFDLYFATDDSGEEYLDATANSAQSLDPSSIPRRQVFSHSYVERKRYHRTLTAVINGATVAEAIRHGWVESEEEDARPIDDTRDDDQGMFVPETKATSTSATSSFSGPSLNPQAASFTPTFGQSTASSSWTKPTEFAGFGPSSPFNAAASVKSTDASPFGKPLKTGGFGSFDPSKSTDSTGTFAKSTLAQPQQASTFGFAGFTTSTTPSSSTFGSPALAQKENKPFSFGGFTAKVPEEPTRSQGNEPVAPASTFNFGKQPFALSASAASSVTPLAAVFGEPPTPQSTVPATSQAGQVNAPTTAPSSTPFQFASLTPSSSTSATSEQVTGGSTAPSFFTSNEKPTTHPEAAQATSELEKRSPSTTTPVVSSPELVPSPFFNPSTAGSFQVQPASTTEPVSKPTLEKFTFSPATTSPTTSGTQQPGFQLDKIKPTSSPAFEEPPRRSTTPPHSPRQSLAKPVFTQADRSKLAENVARIALTQQRGLLNSYLDFTLRDLVTTAFNQHRLEARDAAIASVRERILARKFGYLWRTRAWTSALNRRAKTRRQLFAETVRTEQARKQRTEEELEEILRATKETKRLQREVQQAVGAGKSMTALQNGAQVGNVAGRKRKSFSGANPTAHGTPSVSGHKRSKTMSVSSDPSASTTSQRPPVPAFRTSTTRPHQHVSIFSRTSTLSPSALAQKLDTTRTDYFRLKAMGVDPETPIIPDTQQTLAIRRQREAEERQASLKRANRRMRSSLSSAQSSPAPTQPPAVTDTRTSDAKPLPHQMAPLPPVEDDFLMQIRQAREAMVEEIEWFKQQSVSLEKEIEQEEEFQRSQSSRDHGSPSSASGMLRVNGYEYLPGANKPGSSLSRTERRIRETGAHGLATKPLRTSSQYVPVAMSKKSAREYSRGLSISSPGRKRAHDDVDKVPHDKITNRSSSSLPASKRPRAAPYKTIDPTVGRSKPNHIARTQGNNSFDLLQSPPTDDQGRADDDSEGGDHDQDELYDEEGDLSGHDPLQDARNGTYAYDEDEELEEEEQENRYHLGQANGEGEHEDETEEEDEDDDLEDYDKEEDEEDEEEEDEEEEDEEEEEEEEDEEEEEEEEDDRQYTYSAYLQARQDEYDDGETPLTNPQLSRAASSAPGGSVDDALVLSDSD</sequence>
<feature type="compositionally biased region" description="Polar residues" evidence="2">
    <location>
        <begin position="1121"/>
        <end position="1133"/>
    </location>
</feature>
<feature type="compositionally biased region" description="Polar residues" evidence="2">
    <location>
        <begin position="611"/>
        <end position="638"/>
    </location>
</feature>